<dbReference type="AlphaFoldDB" id="K9HR72"/>
<proteinExistence type="predicted"/>
<dbReference type="InterPro" id="IPR001296">
    <property type="entry name" value="Glyco_trans_1"/>
</dbReference>
<evidence type="ECO:0000259" key="4">
    <source>
        <dbReference type="Pfam" id="PF13439"/>
    </source>
</evidence>
<protein>
    <submittedName>
        <fullName evidence="5">Glycosyltransferase</fullName>
    </submittedName>
</protein>
<name>K9HR72_9PROT</name>
<feature type="domain" description="Glycosyltransferase subfamily 4-like N-terminal" evidence="4">
    <location>
        <begin position="39"/>
        <end position="146"/>
    </location>
</feature>
<dbReference type="PANTHER" id="PTHR12526">
    <property type="entry name" value="GLYCOSYLTRANSFERASE"/>
    <property type="match status" value="1"/>
</dbReference>
<keyword evidence="6" id="KW-1185">Reference proteome</keyword>
<dbReference type="CDD" id="cd03801">
    <property type="entry name" value="GT4_PimA-like"/>
    <property type="match status" value="1"/>
</dbReference>
<evidence type="ECO:0000256" key="1">
    <source>
        <dbReference type="ARBA" id="ARBA00022676"/>
    </source>
</evidence>
<evidence type="ECO:0000259" key="3">
    <source>
        <dbReference type="Pfam" id="PF00534"/>
    </source>
</evidence>
<dbReference type="Pfam" id="PF13439">
    <property type="entry name" value="Glyco_transf_4"/>
    <property type="match status" value="1"/>
</dbReference>
<dbReference type="PANTHER" id="PTHR12526:SF510">
    <property type="entry name" value="D-INOSITOL 3-PHOSPHATE GLYCOSYLTRANSFERASE"/>
    <property type="match status" value="1"/>
</dbReference>
<dbReference type="Proteomes" id="UP000009881">
    <property type="component" value="Unassembled WGS sequence"/>
</dbReference>
<feature type="domain" description="Glycosyl transferase family 1" evidence="3">
    <location>
        <begin position="163"/>
        <end position="306"/>
    </location>
</feature>
<dbReference type="SUPFAM" id="SSF53756">
    <property type="entry name" value="UDP-Glycosyltransferase/glycogen phosphorylase"/>
    <property type="match status" value="1"/>
</dbReference>
<accession>K9HR72</accession>
<dbReference type="Pfam" id="PF00534">
    <property type="entry name" value="Glycos_transf_1"/>
    <property type="match status" value="1"/>
</dbReference>
<dbReference type="EMBL" id="ANHY01000002">
    <property type="protein sequence ID" value="EKV32773.1"/>
    <property type="molecule type" value="Genomic_DNA"/>
</dbReference>
<reference evidence="5 6" key="1">
    <citation type="journal article" date="2013" name="Genome Announc.">
        <title>Draft Genome Sequence of an Alphaproteobacterium, Caenispirillum salinarum AK4(T), Isolated from a Solar Saltern.</title>
        <authorList>
            <person name="Khatri I."/>
            <person name="Singh A."/>
            <person name="Korpole S."/>
            <person name="Pinnaka A.K."/>
            <person name="Subramanian S."/>
        </authorList>
    </citation>
    <scope>NUCLEOTIDE SEQUENCE [LARGE SCALE GENOMIC DNA]</scope>
    <source>
        <strain evidence="5 6">AK4</strain>
    </source>
</reference>
<sequence>MLFQRTGGLQVQVRETLAALRALGADAGFMNPWTQALTDFDVIHLFGAINGNERVVQACNDAGVPVVLSSVLGPPFTRTDARRARTAAALAGRLTGWASTTSYRQIMTALHGADRVVALGRRERDMLADGYDVPAERLRVIPNGVPERFFQAAPDLFRRVHGADRRFLITAASISPYKGQLRVVRALAGLDPDIDYVMFGRVAREDRGYLEQCLQEGRGRVRYLGELPYDDPMLPSAYAAADLLVLPSQSEVMPLCVLEAMACGTPAVMTAHHGMDVAPHPGRLAEVEPTDSDALRRAVAGLVNEHEPGRVISAAVAGYSWTAVARQVLDVYREVAVAGAAVSA</sequence>
<keyword evidence="1" id="KW-0328">Glycosyltransferase</keyword>
<dbReference type="InterPro" id="IPR028098">
    <property type="entry name" value="Glyco_trans_4-like_N"/>
</dbReference>
<evidence type="ECO:0000313" key="6">
    <source>
        <dbReference type="Proteomes" id="UP000009881"/>
    </source>
</evidence>
<keyword evidence="2 5" id="KW-0808">Transferase</keyword>
<evidence type="ECO:0000313" key="5">
    <source>
        <dbReference type="EMBL" id="EKV32773.1"/>
    </source>
</evidence>
<dbReference type="STRING" id="1238182.C882_1611"/>
<evidence type="ECO:0000256" key="2">
    <source>
        <dbReference type="ARBA" id="ARBA00022679"/>
    </source>
</evidence>
<dbReference type="Gene3D" id="3.40.50.2000">
    <property type="entry name" value="Glycogen Phosphorylase B"/>
    <property type="match status" value="2"/>
</dbReference>
<gene>
    <name evidence="5" type="ORF">C882_1611</name>
</gene>
<organism evidence="5 6">
    <name type="scientific">Caenispirillum salinarum AK4</name>
    <dbReference type="NCBI Taxonomy" id="1238182"/>
    <lineage>
        <taxon>Bacteria</taxon>
        <taxon>Pseudomonadati</taxon>
        <taxon>Pseudomonadota</taxon>
        <taxon>Alphaproteobacteria</taxon>
        <taxon>Rhodospirillales</taxon>
        <taxon>Novispirillaceae</taxon>
        <taxon>Caenispirillum</taxon>
    </lineage>
</organism>
<dbReference type="eggNOG" id="COG0438">
    <property type="taxonomic scope" value="Bacteria"/>
</dbReference>
<comment type="caution">
    <text evidence="5">The sequence shown here is derived from an EMBL/GenBank/DDBJ whole genome shotgun (WGS) entry which is preliminary data.</text>
</comment>
<dbReference type="GO" id="GO:0016757">
    <property type="term" value="F:glycosyltransferase activity"/>
    <property type="evidence" value="ECO:0007669"/>
    <property type="project" value="UniProtKB-KW"/>
</dbReference>